<feature type="repeat" description="ANK" evidence="5">
    <location>
        <begin position="220"/>
        <end position="252"/>
    </location>
</feature>
<keyword evidence="2 6" id="KW-0479">Metal-binding</keyword>
<dbReference type="Proteomes" id="UP000597762">
    <property type="component" value="Unassembled WGS sequence"/>
</dbReference>
<keyword evidence="4 5" id="KW-0040">ANK repeat</keyword>
<reference evidence="9" key="1">
    <citation type="submission" date="2021-01" db="EMBL/GenBank/DDBJ databases">
        <authorList>
            <person name="Li R."/>
            <person name="Bekaert M."/>
        </authorList>
    </citation>
    <scope>NUCLEOTIDE SEQUENCE</scope>
    <source>
        <strain evidence="9">Farmed</strain>
    </source>
</reference>
<dbReference type="Gene3D" id="3.30.40.10">
    <property type="entry name" value="Zinc/RING finger domain, C3HC4 (zinc finger)"/>
    <property type="match status" value="1"/>
</dbReference>
<feature type="repeat" description="ANK" evidence="5">
    <location>
        <begin position="154"/>
        <end position="186"/>
    </location>
</feature>
<proteinExistence type="predicted"/>
<dbReference type="SUPFAM" id="SSF57850">
    <property type="entry name" value="RING/U-box"/>
    <property type="match status" value="1"/>
</dbReference>
<dbReference type="GO" id="GO:0031436">
    <property type="term" value="C:BRCA1-BARD1 complex"/>
    <property type="evidence" value="ECO:0007669"/>
    <property type="project" value="TreeGrafter"/>
</dbReference>
<keyword evidence="1" id="KW-0677">Repeat</keyword>
<dbReference type="Pfam" id="PF12796">
    <property type="entry name" value="Ank_2"/>
    <property type="match status" value="1"/>
</dbReference>
<evidence type="ECO:0000313" key="9">
    <source>
        <dbReference type="EMBL" id="CAE1237156.1"/>
    </source>
</evidence>
<dbReference type="SMART" id="SM00292">
    <property type="entry name" value="BRCT"/>
    <property type="match status" value="2"/>
</dbReference>
<dbReference type="InterPro" id="IPR036420">
    <property type="entry name" value="BRCT_dom_sf"/>
</dbReference>
<dbReference type="GO" id="GO:0070531">
    <property type="term" value="C:BRCA1-A complex"/>
    <property type="evidence" value="ECO:0007669"/>
    <property type="project" value="TreeGrafter"/>
</dbReference>
<dbReference type="InterPro" id="IPR002110">
    <property type="entry name" value="Ankyrin_rpt"/>
</dbReference>
<dbReference type="Gene3D" id="3.40.50.10190">
    <property type="entry name" value="BRCT domain"/>
    <property type="match status" value="2"/>
</dbReference>
<dbReference type="PROSITE" id="PS50088">
    <property type="entry name" value="ANK_REPEAT"/>
    <property type="match status" value="3"/>
</dbReference>
<feature type="domain" description="BRCT" evidence="8">
    <location>
        <begin position="402"/>
        <end position="503"/>
    </location>
</feature>
<dbReference type="CDD" id="cd17734">
    <property type="entry name" value="BRCT_Bard1_rpt1"/>
    <property type="match status" value="1"/>
</dbReference>
<dbReference type="AlphaFoldDB" id="A0A812BR22"/>
<dbReference type="PROSITE" id="PS50089">
    <property type="entry name" value="ZF_RING_2"/>
    <property type="match status" value="1"/>
</dbReference>
<organism evidence="9 10">
    <name type="scientific">Acanthosepion pharaonis</name>
    <name type="common">Pharaoh cuttlefish</name>
    <name type="synonym">Sepia pharaonis</name>
    <dbReference type="NCBI Taxonomy" id="158019"/>
    <lineage>
        <taxon>Eukaryota</taxon>
        <taxon>Metazoa</taxon>
        <taxon>Spiralia</taxon>
        <taxon>Lophotrochozoa</taxon>
        <taxon>Mollusca</taxon>
        <taxon>Cephalopoda</taxon>
        <taxon>Coleoidea</taxon>
        <taxon>Decapodiformes</taxon>
        <taxon>Sepiida</taxon>
        <taxon>Sepiina</taxon>
        <taxon>Sepiidae</taxon>
        <taxon>Acanthosepion</taxon>
    </lineage>
</organism>
<dbReference type="GO" id="GO:0004842">
    <property type="term" value="F:ubiquitin-protein transferase activity"/>
    <property type="evidence" value="ECO:0007669"/>
    <property type="project" value="TreeGrafter"/>
</dbReference>
<dbReference type="Pfam" id="PF14835">
    <property type="entry name" value="zf-RING_6"/>
    <property type="match status" value="1"/>
</dbReference>
<keyword evidence="10" id="KW-1185">Reference proteome</keyword>
<accession>A0A812BR22</accession>
<keyword evidence="2 6" id="KW-0863">Zinc-finger</keyword>
<name>A0A812BR22_ACAPH</name>
<dbReference type="PROSITE" id="PS50172">
    <property type="entry name" value="BRCT"/>
    <property type="match status" value="2"/>
</dbReference>
<evidence type="ECO:0000256" key="2">
    <source>
        <dbReference type="ARBA" id="ARBA00022771"/>
    </source>
</evidence>
<evidence type="ECO:0000256" key="6">
    <source>
        <dbReference type="PROSITE-ProRule" id="PRU00175"/>
    </source>
</evidence>
<evidence type="ECO:0000256" key="1">
    <source>
        <dbReference type="ARBA" id="ARBA00022737"/>
    </source>
</evidence>
<dbReference type="InterPro" id="IPR001357">
    <property type="entry name" value="BRCT_dom"/>
</dbReference>
<feature type="repeat" description="ANK" evidence="5">
    <location>
        <begin position="187"/>
        <end position="219"/>
    </location>
</feature>
<dbReference type="GO" id="GO:0008270">
    <property type="term" value="F:zinc ion binding"/>
    <property type="evidence" value="ECO:0007669"/>
    <property type="project" value="UniProtKB-KW"/>
</dbReference>
<dbReference type="GO" id="GO:0085020">
    <property type="term" value="P:protein K6-linked ubiquitination"/>
    <property type="evidence" value="ECO:0007669"/>
    <property type="project" value="TreeGrafter"/>
</dbReference>
<evidence type="ECO:0000256" key="3">
    <source>
        <dbReference type="ARBA" id="ARBA00022833"/>
    </source>
</evidence>
<evidence type="ECO:0000259" key="8">
    <source>
        <dbReference type="PROSITE" id="PS50172"/>
    </source>
</evidence>
<dbReference type="Pfam" id="PF00533">
    <property type="entry name" value="BRCT"/>
    <property type="match status" value="1"/>
</dbReference>
<evidence type="ECO:0000313" key="10">
    <source>
        <dbReference type="Proteomes" id="UP000597762"/>
    </source>
</evidence>
<protein>
    <submittedName>
        <fullName evidence="9">BARD1</fullName>
    </submittedName>
</protein>
<dbReference type="PROSITE" id="PS50297">
    <property type="entry name" value="ANK_REP_REGION"/>
    <property type="match status" value="3"/>
</dbReference>
<gene>
    <name evidence="9" type="ORF">SPHA_20618</name>
</gene>
<comment type="caution">
    <text evidence="9">The sequence shown here is derived from an EMBL/GenBank/DDBJ whole genome shotgun (WGS) entry which is preliminary data.</text>
</comment>
<dbReference type="EMBL" id="CAHIKZ030000757">
    <property type="protein sequence ID" value="CAE1237156.1"/>
    <property type="molecule type" value="Genomic_DNA"/>
</dbReference>
<dbReference type="InterPro" id="IPR001841">
    <property type="entry name" value="Znf_RING"/>
</dbReference>
<keyword evidence="3" id="KW-0862">Zinc</keyword>
<dbReference type="CDD" id="cd17720">
    <property type="entry name" value="BRCT_Bard1_rpt2"/>
    <property type="match status" value="1"/>
</dbReference>
<dbReference type="PANTHER" id="PTHR24171:SF8">
    <property type="entry name" value="BRCA1-ASSOCIATED RING DOMAIN PROTEIN 1"/>
    <property type="match status" value="1"/>
</dbReference>
<dbReference type="InterPro" id="IPR036770">
    <property type="entry name" value="Ankyrin_rpt-contain_sf"/>
</dbReference>
<feature type="domain" description="BRCT" evidence="8">
    <location>
        <begin position="284"/>
        <end position="380"/>
    </location>
</feature>
<dbReference type="SUPFAM" id="SSF52113">
    <property type="entry name" value="BRCT domain"/>
    <property type="match status" value="2"/>
</dbReference>
<dbReference type="SMART" id="SM00248">
    <property type="entry name" value="ANK"/>
    <property type="match status" value="3"/>
</dbReference>
<dbReference type="Gene3D" id="1.25.40.20">
    <property type="entry name" value="Ankyrin repeat-containing domain"/>
    <property type="match status" value="1"/>
</dbReference>
<sequence length="514" mass="57091">MEENNEALLSVRLSNTRVALQELENELRCCACQQISSRLCSLGMCEHLVCSQCTSDRVSRVCPVCHLPFDVKDIQIQLPLCNILNISNQLREILFNPESDSSCQEPQLNSGKSQKTENEIIFVPSDQMREAKKLNGSPGLKMTPSPIRIKKNSKGETLLHVAVIKGDTEKVKNLLSDGVDVNIKDYAGWTPLHEACNHGHDKIAELLLDNGALINIPGSENDTPLHDAVVNGRVKCVQLLVSRGASLTLRNVHGLMAKDYAYTEAMKEAFNTPVVTDSSTNNLQDISTVDGGPLCILGTALNREQKVELQKKAMLLKAKIVEEFNPEVTHIVSGVNKEGMCPRTLKYLKGVLAGKWIVTIDWLRTCEEYGESISEEPFEVPGTSTNPNSLAPYNGRMNRLKQLPRLFDGCQFYFHGTFNYPTPEKEDLIELVKFGGGHVLSREPKLHSLDPTDLTVPFHAQNSKNEELSHCGLFIIHDNKANYPRVRHKHLCSAPAAWITECIASFSLCALPND</sequence>
<dbReference type="InterPro" id="IPR039503">
    <property type="entry name" value="BARD1_Znf-RING"/>
</dbReference>
<dbReference type="PRINTS" id="PR01415">
    <property type="entry name" value="ANKYRIN"/>
</dbReference>
<evidence type="ECO:0000259" key="7">
    <source>
        <dbReference type="PROSITE" id="PS50089"/>
    </source>
</evidence>
<dbReference type="SUPFAM" id="SSF48403">
    <property type="entry name" value="Ankyrin repeat"/>
    <property type="match status" value="1"/>
</dbReference>
<evidence type="ECO:0000256" key="4">
    <source>
        <dbReference type="ARBA" id="ARBA00023043"/>
    </source>
</evidence>
<dbReference type="OrthoDB" id="2384350at2759"/>
<dbReference type="PANTHER" id="PTHR24171">
    <property type="entry name" value="ANKYRIN REPEAT DOMAIN-CONTAINING PROTEIN 39-RELATED"/>
    <property type="match status" value="1"/>
</dbReference>
<dbReference type="InterPro" id="IPR013083">
    <property type="entry name" value="Znf_RING/FYVE/PHD"/>
</dbReference>
<evidence type="ECO:0000256" key="5">
    <source>
        <dbReference type="PROSITE-ProRule" id="PRU00023"/>
    </source>
</evidence>
<feature type="domain" description="RING-type" evidence="7">
    <location>
        <begin position="29"/>
        <end position="66"/>
    </location>
</feature>